<dbReference type="CDD" id="cd00093">
    <property type="entry name" value="HTH_XRE"/>
    <property type="match status" value="1"/>
</dbReference>
<dbReference type="InterPro" id="IPR010982">
    <property type="entry name" value="Lambda_DNA-bd_dom_sf"/>
</dbReference>
<dbReference type="PROSITE" id="PS50943">
    <property type="entry name" value="HTH_CROC1"/>
    <property type="match status" value="1"/>
</dbReference>
<feature type="domain" description="HTH cro/C1-type" evidence="1">
    <location>
        <begin position="6"/>
        <end position="33"/>
    </location>
</feature>
<protein>
    <recommendedName>
        <fullName evidence="1">HTH cro/C1-type domain-containing protein</fullName>
    </recommendedName>
</protein>
<organism evidence="2 3">
    <name type="scientific">Staphylococcus auricularis</name>
    <dbReference type="NCBI Taxonomy" id="29379"/>
    <lineage>
        <taxon>Bacteria</taxon>
        <taxon>Bacillati</taxon>
        <taxon>Bacillota</taxon>
        <taxon>Bacilli</taxon>
        <taxon>Bacillales</taxon>
        <taxon>Staphylococcaceae</taxon>
        <taxon>Staphylococcus</taxon>
    </lineage>
</organism>
<reference evidence="2 3" key="1">
    <citation type="submission" date="2017-08" db="EMBL/GenBank/DDBJ databases">
        <title>Draft genome sequences of 64 type strains of genus Staph aureus.</title>
        <authorList>
            <person name="Cole K."/>
            <person name="Golubchik T."/>
            <person name="Russell J."/>
            <person name="Foster D."/>
            <person name="Llewelyn M."/>
            <person name="Wilson D."/>
            <person name="Crook D."/>
            <person name="Paul J."/>
        </authorList>
    </citation>
    <scope>NUCLEOTIDE SEQUENCE [LARGE SCALE GENOMIC DNA]</scope>
    <source>
        <strain evidence="2 3">NCTC 12101</strain>
    </source>
</reference>
<sequence>MLAEYLKEARESKDLTQEDVAQKLFVTRQTISRCHFTKCLCIRSSEFNL</sequence>
<dbReference type="InterPro" id="IPR001387">
    <property type="entry name" value="Cro/C1-type_HTH"/>
</dbReference>
<dbReference type="AlphaFoldDB" id="A0AAP8PPF9"/>
<dbReference type="EMBL" id="PPQW01000027">
    <property type="protein sequence ID" value="PNZ67593.1"/>
    <property type="molecule type" value="Genomic_DNA"/>
</dbReference>
<evidence type="ECO:0000313" key="3">
    <source>
        <dbReference type="Proteomes" id="UP000242470"/>
    </source>
</evidence>
<evidence type="ECO:0000313" key="2">
    <source>
        <dbReference type="EMBL" id="PNZ67593.1"/>
    </source>
</evidence>
<comment type="caution">
    <text evidence="2">The sequence shown here is derived from an EMBL/GenBank/DDBJ whole genome shotgun (WGS) entry which is preliminary data.</text>
</comment>
<accession>A0AAP8PPF9</accession>
<dbReference type="Proteomes" id="UP000242470">
    <property type="component" value="Unassembled WGS sequence"/>
</dbReference>
<dbReference type="GO" id="GO:0003677">
    <property type="term" value="F:DNA binding"/>
    <property type="evidence" value="ECO:0007669"/>
    <property type="project" value="InterPro"/>
</dbReference>
<gene>
    <name evidence="2" type="ORF">CD158_05670</name>
</gene>
<proteinExistence type="predicted"/>
<dbReference type="Gene3D" id="1.10.260.40">
    <property type="entry name" value="lambda repressor-like DNA-binding domains"/>
    <property type="match status" value="1"/>
</dbReference>
<evidence type="ECO:0000259" key="1">
    <source>
        <dbReference type="PROSITE" id="PS50943"/>
    </source>
</evidence>
<dbReference type="GeneID" id="97128449"/>
<dbReference type="RefSeq" id="WP_083498162.1">
    <property type="nucleotide sequence ID" value="NZ_AP024589.1"/>
</dbReference>
<dbReference type="Pfam" id="PF01381">
    <property type="entry name" value="HTH_3"/>
    <property type="match status" value="1"/>
</dbReference>
<name>A0AAP8PPF9_9STAP</name>
<dbReference type="SUPFAM" id="SSF47413">
    <property type="entry name" value="lambda repressor-like DNA-binding domains"/>
    <property type="match status" value="1"/>
</dbReference>